<evidence type="ECO:0000256" key="2">
    <source>
        <dbReference type="ARBA" id="ARBA00005581"/>
    </source>
</evidence>
<comment type="subcellular location">
    <subcellularLocation>
        <location evidence="1 6">Secreted</location>
    </subcellularLocation>
</comment>
<dbReference type="GO" id="GO:0060320">
    <property type="term" value="P:rejection of self pollen"/>
    <property type="evidence" value="ECO:0007669"/>
    <property type="project" value="UniProtKB-KW"/>
</dbReference>
<keyword evidence="9" id="KW-1185">Reference proteome</keyword>
<evidence type="ECO:0000256" key="4">
    <source>
        <dbReference type="ARBA" id="ARBA00022525"/>
    </source>
</evidence>
<evidence type="ECO:0000256" key="3">
    <source>
        <dbReference type="ARBA" id="ARBA00022471"/>
    </source>
</evidence>
<name>R0HXG6_9BRAS</name>
<keyword evidence="3 6" id="KW-0713">Self-incompatibility</keyword>
<sequence>MGGSSAFHIIFSVTFMVILLGGLCEAVFHIAVDIINDIGPNVQLGLHCKSKNKDLGSQSLAFHQHWGFREAINLWETTLFYCHFEWGSESKWFDIIELKRDQWLCENNQCVWSIRPDGPCRLTGQEKCYPWHAVI</sequence>
<evidence type="ECO:0000313" key="8">
    <source>
        <dbReference type="EMBL" id="EOA34489.1"/>
    </source>
</evidence>
<reference evidence="9" key="1">
    <citation type="journal article" date="2013" name="Nat. Genet.">
        <title>The Capsella rubella genome and the genomic consequences of rapid mating system evolution.</title>
        <authorList>
            <person name="Slotte T."/>
            <person name="Hazzouri K.M."/>
            <person name="Agren J.A."/>
            <person name="Koenig D."/>
            <person name="Maumus F."/>
            <person name="Guo Y.L."/>
            <person name="Steige K."/>
            <person name="Platts A.E."/>
            <person name="Escobar J.S."/>
            <person name="Newman L.K."/>
            <person name="Wang W."/>
            <person name="Mandakova T."/>
            <person name="Vello E."/>
            <person name="Smith L.M."/>
            <person name="Henz S.R."/>
            <person name="Steffen J."/>
            <person name="Takuno S."/>
            <person name="Brandvain Y."/>
            <person name="Coop G."/>
            <person name="Andolfatto P."/>
            <person name="Hu T.T."/>
            <person name="Blanchette M."/>
            <person name="Clark R.M."/>
            <person name="Quesneville H."/>
            <person name="Nordborg M."/>
            <person name="Gaut B.S."/>
            <person name="Lysak M.A."/>
            <person name="Jenkins J."/>
            <person name="Grimwood J."/>
            <person name="Chapman J."/>
            <person name="Prochnik S."/>
            <person name="Shu S."/>
            <person name="Rokhsar D."/>
            <person name="Schmutz J."/>
            <person name="Weigel D."/>
            <person name="Wright S.I."/>
        </authorList>
    </citation>
    <scope>NUCLEOTIDE SEQUENCE [LARGE SCALE GENOMIC DNA]</scope>
    <source>
        <strain evidence="9">cv. Monte Gargano</strain>
    </source>
</reference>
<keyword evidence="5" id="KW-0732">Signal</keyword>
<dbReference type="AlphaFoldDB" id="R0HXG6"/>
<dbReference type="KEGG" id="crb:17896181"/>
<dbReference type="PANTHER" id="PTHR31232:SF163">
    <property type="entry name" value="S-PROTEIN HOMOLOG 18-RELATED"/>
    <property type="match status" value="1"/>
</dbReference>
<evidence type="ECO:0000256" key="6">
    <source>
        <dbReference type="RuleBase" id="RU367044"/>
    </source>
</evidence>
<dbReference type="STRING" id="81985.R0HXG6"/>
<keyword evidence="7" id="KW-0472">Membrane</keyword>
<gene>
    <name evidence="8" type="ORF">CARUB_v10022030mg</name>
</gene>
<dbReference type="OrthoDB" id="1096418at2759"/>
<keyword evidence="7" id="KW-1133">Transmembrane helix</keyword>
<dbReference type="Pfam" id="PF05938">
    <property type="entry name" value="Self-incomp_S1"/>
    <property type="match status" value="1"/>
</dbReference>
<organism evidence="8 9">
    <name type="scientific">Capsella rubella</name>
    <dbReference type="NCBI Taxonomy" id="81985"/>
    <lineage>
        <taxon>Eukaryota</taxon>
        <taxon>Viridiplantae</taxon>
        <taxon>Streptophyta</taxon>
        <taxon>Embryophyta</taxon>
        <taxon>Tracheophyta</taxon>
        <taxon>Spermatophyta</taxon>
        <taxon>Magnoliopsida</taxon>
        <taxon>eudicotyledons</taxon>
        <taxon>Gunneridae</taxon>
        <taxon>Pentapetalae</taxon>
        <taxon>rosids</taxon>
        <taxon>malvids</taxon>
        <taxon>Brassicales</taxon>
        <taxon>Brassicaceae</taxon>
        <taxon>Camelineae</taxon>
        <taxon>Capsella</taxon>
    </lineage>
</organism>
<dbReference type="EMBL" id="KB870806">
    <property type="protein sequence ID" value="EOA34489.1"/>
    <property type="molecule type" value="Genomic_DNA"/>
</dbReference>
<accession>R0HXG6</accession>
<feature type="transmembrane region" description="Helical" evidence="7">
    <location>
        <begin position="6"/>
        <end position="28"/>
    </location>
</feature>
<keyword evidence="7" id="KW-0812">Transmembrane</keyword>
<proteinExistence type="inferred from homology"/>
<protein>
    <recommendedName>
        <fullName evidence="6">S-protein homolog</fullName>
    </recommendedName>
</protein>
<evidence type="ECO:0000256" key="7">
    <source>
        <dbReference type="SAM" id="Phobius"/>
    </source>
</evidence>
<dbReference type="PANTHER" id="PTHR31232">
    <property type="match status" value="1"/>
</dbReference>
<dbReference type="eggNOG" id="ENOG502SVTJ">
    <property type="taxonomic scope" value="Eukaryota"/>
</dbReference>
<evidence type="ECO:0000256" key="1">
    <source>
        <dbReference type="ARBA" id="ARBA00004613"/>
    </source>
</evidence>
<evidence type="ECO:0000256" key="5">
    <source>
        <dbReference type="ARBA" id="ARBA00022729"/>
    </source>
</evidence>
<comment type="similarity">
    <text evidence="2 6">Belongs to the plant self-incompatibility (S1) protein family.</text>
</comment>
<dbReference type="InterPro" id="IPR010264">
    <property type="entry name" value="Self-incomp_S1"/>
</dbReference>
<evidence type="ECO:0000313" key="9">
    <source>
        <dbReference type="Proteomes" id="UP000029121"/>
    </source>
</evidence>
<dbReference type="Proteomes" id="UP000029121">
    <property type="component" value="Unassembled WGS sequence"/>
</dbReference>
<keyword evidence="4 6" id="KW-0964">Secreted</keyword>
<dbReference type="GO" id="GO:0005576">
    <property type="term" value="C:extracellular region"/>
    <property type="evidence" value="ECO:0007669"/>
    <property type="project" value="UniProtKB-SubCell"/>
</dbReference>